<dbReference type="AlphaFoldDB" id="A0AAE3KDS5"/>
<dbReference type="GO" id="GO:0008768">
    <property type="term" value="F:UDP-sugar diphosphatase activity"/>
    <property type="evidence" value="ECO:0007669"/>
    <property type="project" value="TreeGrafter"/>
</dbReference>
<dbReference type="InterPro" id="IPR036907">
    <property type="entry name" value="5'-Nucleotdase_C_sf"/>
</dbReference>
<gene>
    <name evidence="5" type="ORF">LX83_001261</name>
</gene>
<accession>A0AAE3KDS5</accession>
<sequence>MTVSTRLARRASALAATALAALTTAAVTAAPASAQPKQPAQSTTDVRLIAFNDLHGNLEPPSGSSGRVTLSDGSTVNAGGAAYLATHVKRLRAQAKNSVVLSTGDNVGASPTVSALFHDEPTIDLLNQLGVTASAVGNHELDEGYQELLRLQHGGCHPTDGCQFDDRYTGSRWPYLAANMTFDNGVPATLPFTITFSGGVPIGIIGVPLEELPTVVSADAIKGLKFGDEVAAINKYADLLDRVGVKSIAVLLHQGDNTEGGGPDDCRTTPGPATTIATQVSAKVDVVFSGHSHQQYVCTVTDPAGQPRPLIQGASFGRLLSVADLRIDRRTRDVVRSQTRAFNQIVTRDVPADKDAQALVDRAAAESAPIANRQVGTISGDVVKQGAASGESPLGDVIADSQLAATQQTAGAQLALMNPGGVRADLSYAGSAAGEGDGVVTYGEAYTVQPFGNILQTVTMTGDQLKTVLEQQWQRQPDGSVQTRILQPSASLHYTWSASAPIGSKVSDITVAGQPVSPTGSYRVTINNFLSGGGDGFTEFTKATNLTGSGIDLDAFLAYLGANPNLAPPALDRISTTA</sequence>
<dbReference type="PRINTS" id="PR01607">
    <property type="entry name" value="APYRASEFAMLY"/>
</dbReference>
<protein>
    <submittedName>
        <fullName evidence="5">5'-nucleotidase</fullName>
    </submittedName>
</protein>
<dbReference type="InterPro" id="IPR004843">
    <property type="entry name" value="Calcineurin-like_PHP"/>
</dbReference>
<comment type="similarity">
    <text evidence="2">Belongs to the 5'-nucleotidase family.</text>
</comment>
<evidence type="ECO:0000256" key="1">
    <source>
        <dbReference type="ARBA" id="ARBA00022729"/>
    </source>
</evidence>
<reference evidence="5" key="1">
    <citation type="submission" date="2022-06" db="EMBL/GenBank/DDBJ databases">
        <title>Genomic Encyclopedia of Archaeal and Bacterial Type Strains, Phase II (KMG-II): from individual species to whole genera.</title>
        <authorList>
            <person name="Goeker M."/>
        </authorList>
    </citation>
    <scope>NUCLEOTIDE SEQUENCE</scope>
    <source>
        <strain evidence="5">DSM 43935</strain>
    </source>
</reference>
<dbReference type="InterPro" id="IPR008334">
    <property type="entry name" value="5'-Nucleotdase_C"/>
</dbReference>
<evidence type="ECO:0000313" key="6">
    <source>
        <dbReference type="Proteomes" id="UP001206128"/>
    </source>
</evidence>
<proteinExistence type="inferred from homology"/>
<feature type="domain" description="5'-Nucleotidase C-terminal" evidence="4">
    <location>
        <begin position="375"/>
        <end position="541"/>
    </location>
</feature>
<dbReference type="SUPFAM" id="SSF55816">
    <property type="entry name" value="5'-nucleotidase (syn. UDP-sugar hydrolase), C-terminal domain"/>
    <property type="match status" value="1"/>
</dbReference>
<dbReference type="InterPro" id="IPR006179">
    <property type="entry name" value="5_nucleotidase/apyrase"/>
</dbReference>
<dbReference type="PANTHER" id="PTHR11575">
    <property type="entry name" value="5'-NUCLEOTIDASE-RELATED"/>
    <property type="match status" value="1"/>
</dbReference>
<dbReference type="GO" id="GO:0030288">
    <property type="term" value="C:outer membrane-bounded periplasmic space"/>
    <property type="evidence" value="ECO:0007669"/>
    <property type="project" value="TreeGrafter"/>
</dbReference>
<dbReference type="EMBL" id="JAMTCK010000003">
    <property type="protein sequence ID" value="MCP2164421.1"/>
    <property type="molecule type" value="Genomic_DNA"/>
</dbReference>
<dbReference type="GO" id="GO:0000166">
    <property type="term" value="F:nucleotide binding"/>
    <property type="evidence" value="ECO:0007669"/>
    <property type="project" value="UniProtKB-KW"/>
</dbReference>
<organism evidence="5 6">
    <name type="scientific">Goodfellowiella coeruleoviolacea</name>
    <dbReference type="NCBI Taxonomy" id="334858"/>
    <lineage>
        <taxon>Bacteria</taxon>
        <taxon>Bacillati</taxon>
        <taxon>Actinomycetota</taxon>
        <taxon>Actinomycetes</taxon>
        <taxon>Pseudonocardiales</taxon>
        <taxon>Pseudonocardiaceae</taxon>
        <taxon>Goodfellowiella</taxon>
    </lineage>
</organism>
<feature type="signal peptide" evidence="2">
    <location>
        <begin position="1"/>
        <end position="29"/>
    </location>
</feature>
<dbReference type="Pfam" id="PF02872">
    <property type="entry name" value="5_nucleotid_C"/>
    <property type="match status" value="1"/>
</dbReference>
<dbReference type="PANTHER" id="PTHR11575:SF24">
    <property type="entry name" value="5'-NUCLEOTIDASE"/>
    <property type="match status" value="1"/>
</dbReference>
<evidence type="ECO:0000259" key="3">
    <source>
        <dbReference type="Pfam" id="PF00149"/>
    </source>
</evidence>
<keyword evidence="2" id="KW-0378">Hydrolase</keyword>
<comment type="caution">
    <text evidence="5">The sequence shown here is derived from an EMBL/GenBank/DDBJ whole genome shotgun (WGS) entry which is preliminary data.</text>
</comment>
<dbReference type="SUPFAM" id="SSF56300">
    <property type="entry name" value="Metallo-dependent phosphatases"/>
    <property type="match status" value="1"/>
</dbReference>
<dbReference type="InterPro" id="IPR029052">
    <property type="entry name" value="Metallo-depent_PP-like"/>
</dbReference>
<feature type="domain" description="Calcineurin-like phosphoesterase" evidence="3">
    <location>
        <begin position="47"/>
        <end position="294"/>
    </location>
</feature>
<dbReference type="Gene3D" id="3.60.21.10">
    <property type="match status" value="1"/>
</dbReference>
<dbReference type="GO" id="GO:0009166">
    <property type="term" value="P:nucleotide catabolic process"/>
    <property type="evidence" value="ECO:0007669"/>
    <property type="project" value="InterPro"/>
</dbReference>
<keyword evidence="6" id="KW-1185">Reference proteome</keyword>
<feature type="chain" id="PRO_5041782504" evidence="2">
    <location>
        <begin position="30"/>
        <end position="578"/>
    </location>
</feature>
<evidence type="ECO:0000256" key="2">
    <source>
        <dbReference type="RuleBase" id="RU362119"/>
    </source>
</evidence>
<dbReference type="Pfam" id="PF00149">
    <property type="entry name" value="Metallophos"/>
    <property type="match status" value="1"/>
</dbReference>
<dbReference type="GO" id="GO:0008253">
    <property type="term" value="F:5'-nucleotidase activity"/>
    <property type="evidence" value="ECO:0007669"/>
    <property type="project" value="TreeGrafter"/>
</dbReference>
<keyword evidence="1 2" id="KW-0732">Signal</keyword>
<name>A0AAE3KDS5_9PSEU</name>
<dbReference type="Gene3D" id="3.90.780.10">
    <property type="entry name" value="5'-Nucleotidase, C-terminal domain"/>
    <property type="match status" value="1"/>
</dbReference>
<evidence type="ECO:0000259" key="4">
    <source>
        <dbReference type="Pfam" id="PF02872"/>
    </source>
</evidence>
<dbReference type="RefSeq" id="WP_253768075.1">
    <property type="nucleotide sequence ID" value="NZ_JAMTCK010000003.1"/>
</dbReference>
<dbReference type="Proteomes" id="UP001206128">
    <property type="component" value="Unassembled WGS sequence"/>
</dbReference>
<evidence type="ECO:0000313" key="5">
    <source>
        <dbReference type="EMBL" id="MCP2164421.1"/>
    </source>
</evidence>
<keyword evidence="2" id="KW-0547">Nucleotide-binding</keyword>